<dbReference type="Pfam" id="PF14331">
    <property type="entry name" value="IcmF-related_N"/>
    <property type="match status" value="1"/>
</dbReference>
<feature type="domain" description="Type VI secretion system component TssM1 N-terminal" evidence="5">
    <location>
        <begin position="216"/>
        <end position="476"/>
    </location>
</feature>
<gene>
    <name evidence="6" type="ORF">SAMN02745857_03905</name>
</gene>
<evidence type="ECO:0000259" key="4">
    <source>
        <dbReference type="Pfam" id="PF06761"/>
    </source>
</evidence>
<dbReference type="Proteomes" id="UP000192761">
    <property type="component" value="Unassembled WGS sequence"/>
</dbReference>
<dbReference type="Gene3D" id="3.40.50.300">
    <property type="entry name" value="P-loop containing nucleotide triphosphate hydrolases"/>
    <property type="match status" value="1"/>
</dbReference>
<dbReference type="InterPro" id="IPR025743">
    <property type="entry name" value="TssM1_N"/>
</dbReference>
<keyword evidence="2" id="KW-1133">Transmembrane helix</keyword>
<dbReference type="NCBIfam" id="TIGR03348">
    <property type="entry name" value="VI_IcmF"/>
    <property type="match status" value="1"/>
</dbReference>
<dbReference type="STRING" id="1121001.SAMN02745857_03905"/>
<keyword evidence="7" id="KW-1185">Reference proteome</keyword>
<feature type="transmembrane region" description="Helical" evidence="2">
    <location>
        <begin position="20"/>
        <end position="40"/>
    </location>
</feature>
<accession>A0A1W1Y195</accession>
<dbReference type="PANTHER" id="PTHR36153:SF1">
    <property type="entry name" value="TYPE VI SECRETION SYSTEM COMPONENT TSSM1"/>
    <property type="match status" value="1"/>
</dbReference>
<protein>
    <submittedName>
        <fullName evidence="6">Type VI secretion system protein ImpL</fullName>
    </submittedName>
</protein>
<dbReference type="PANTHER" id="PTHR36153">
    <property type="entry name" value="INNER MEMBRANE PROTEIN-RELATED"/>
    <property type="match status" value="1"/>
</dbReference>
<evidence type="ECO:0000259" key="5">
    <source>
        <dbReference type="Pfam" id="PF14331"/>
    </source>
</evidence>
<dbReference type="InterPro" id="IPR053156">
    <property type="entry name" value="T6SS_TssM-like"/>
</dbReference>
<feature type="transmembrane region" description="Helical" evidence="2">
    <location>
        <begin position="472"/>
        <end position="490"/>
    </location>
</feature>
<reference evidence="6 7" key="1">
    <citation type="submission" date="2017-04" db="EMBL/GenBank/DDBJ databases">
        <authorList>
            <person name="Afonso C.L."/>
            <person name="Miller P.J."/>
            <person name="Scott M.A."/>
            <person name="Spackman E."/>
            <person name="Goraichik I."/>
            <person name="Dimitrov K.M."/>
            <person name="Suarez D.L."/>
            <person name="Swayne D.E."/>
        </authorList>
    </citation>
    <scope>NUCLEOTIDE SEQUENCE [LARGE SCALE GENOMIC DNA]</scope>
    <source>
        <strain evidence="6 7">DSM 23236</strain>
    </source>
</reference>
<dbReference type="InterPro" id="IPR009612">
    <property type="entry name" value="IcmF-rel"/>
</dbReference>
<feature type="transmembrane region" description="Helical" evidence="2">
    <location>
        <begin position="52"/>
        <end position="71"/>
    </location>
</feature>
<proteinExistence type="predicted"/>
<dbReference type="SUPFAM" id="SSF52540">
    <property type="entry name" value="P-loop containing nucleoside triphosphate hydrolases"/>
    <property type="match status" value="1"/>
</dbReference>
<evidence type="ECO:0000259" key="3">
    <source>
        <dbReference type="Pfam" id="PF06744"/>
    </source>
</evidence>
<feature type="compositionally biased region" description="Basic and acidic residues" evidence="1">
    <location>
        <begin position="861"/>
        <end position="875"/>
    </location>
</feature>
<dbReference type="InterPro" id="IPR010623">
    <property type="entry name" value="IcmF_C"/>
</dbReference>
<sequence length="1208" mass="134171">MSGIMNFFSRALGLIFSRHLWVLLGLILLACLIWLVGPLVAIGRFHPLESALVRWLLIGLIFTIWLARVLYRTWRAAQLNAQLLNQIRTPGPRANAAEAVVNPHLEELRGRFDEAAERLKTAQFRPQGGTGLARWLDRFSPQYLYQLPWYVFIGAPGSGKTTALVNAGLDFPLAEQFGKAAVRGVGGTRNCDWWFTNEAVLIDTAGRYTMQESNREQDQGEWQGFVDLLKKYRARQPINGAILTISMADLLGAGEQERTQHALTLRKRLQELRTQLGIQFPVYVLVTKVDLLAGFTEYFNQLGREERAQVWGMTFPLAAVQAGNFDFKQVFATEYAQLLARLYAGLPEQMLAELDPRQRELAYLLPQEFAGVQALLAQFLEQVFSESRFEASALLRGVYFTSGTQEGTVFDRVMGGLKRFLQVDSQQRPQQLGEPGRSFFLRSLMQDVIFKEAGIAGSNERWQRKQSWLRRAGYVAVGVGMLVLTLGWVASYHNNQRYVAEVAARLPGVAAQISNVKLGDRAQVTEVMPTLDKLRALPVSTEFNIDSPPLSYRLGLFQGDKLRAAADGAYDRALEDTLLPLLARRLEDGLRNAPQNDIEFEYSTLKAYLMLYDAAHYDAAFLEAWLSLDIERSLGRDVTRAQREVLSQHLKRLFSGRAVSSPYARDDALVAQVRERLQKHTLAERIYSGMKRALRRDDRLVEFNAADAVGPQAPLVFQRASGASLNNGVPGIFSYKGYWDVFAPRVDETVARRGLEEAWVLAPRQPEVASPEAIANWSREVKRLYFTDYIAAWEGYLADMRLRSGKDLAQNIQIARTLSAADSPLVRFMTAASRETTLVRDKDDDDRTLIDQAKDKVSDTRASLEDVFGKPDSADKAGSGKPGDKQELLVDQRFAGLRQFTRPGEKGAPAPIAGVRDTLNELYTFLTATDAALRGGNAPPSDEVLSKIRAEAGRLPEPFRNMLGDLANASNGNVAHVVQQQLGQDASANIGDFCHQAADGRYPLARGSARDMAPGDFAQLFAPAGMMDDFFQKHLATQVDTAARPWRFKGENGARANFLAAFERAAVIRDVYFSGGSRTPSVRVEIKPVQMDANISQIVLDIDGQIVRYAHGPQVGTQVQWPGTRGSNQIRVQTTGASGNSGGFVTEGPWAMHRMFDRAVLTPGRVPEQMIATFDIGGSKVAFEVTASSVRSPFHLTQLESFSCPGRS</sequence>
<organism evidence="6 7">
    <name type="scientific">Andreprevotia lacus DSM 23236</name>
    <dbReference type="NCBI Taxonomy" id="1121001"/>
    <lineage>
        <taxon>Bacteria</taxon>
        <taxon>Pseudomonadati</taxon>
        <taxon>Pseudomonadota</taxon>
        <taxon>Betaproteobacteria</taxon>
        <taxon>Neisseriales</taxon>
        <taxon>Chitinibacteraceae</taxon>
        <taxon>Andreprevotia</taxon>
    </lineage>
</organism>
<evidence type="ECO:0000313" key="6">
    <source>
        <dbReference type="EMBL" id="SMC29538.1"/>
    </source>
</evidence>
<keyword evidence="2" id="KW-0472">Membrane</keyword>
<dbReference type="CDD" id="cd00882">
    <property type="entry name" value="Ras_like_GTPase"/>
    <property type="match status" value="1"/>
</dbReference>
<dbReference type="InterPro" id="IPR017731">
    <property type="entry name" value="TssM1-like"/>
</dbReference>
<dbReference type="Pfam" id="PF06744">
    <property type="entry name" value="IcmF_C"/>
    <property type="match status" value="1"/>
</dbReference>
<dbReference type="InterPro" id="IPR027417">
    <property type="entry name" value="P-loop_NTPase"/>
</dbReference>
<feature type="domain" description="Type VI secretion system IcmF C-terminal" evidence="3">
    <location>
        <begin position="1085"/>
        <end position="1189"/>
    </location>
</feature>
<feature type="domain" description="IcmF-related" evidence="4">
    <location>
        <begin position="528"/>
        <end position="837"/>
    </location>
</feature>
<dbReference type="EMBL" id="FWXD01000036">
    <property type="protein sequence ID" value="SMC29538.1"/>
    <property type="molecule type" value="Genomic_DNA"/>
</dbReference>
<keyword evidence="2" id="KW-0812">Transmembrane</keyword>
<evidence type="ECO:0000313" key="7">
    <source>
        <dbReference type="Proteomes" id="UP000192761"/>
    </source>
</evidence>
<dbReference type="Pfam" id="PF06761">
    <property type="entry name" value="IcmF-related"/>
    <property type="match status" value="1"/>
</dbReference>
<evidence type="ECO:0000256" key="1">
    <source>
        <dbReference type="SAM" id="MobiDB-lite"/>
    </source>
</evidence>
<evidence type="ECO:0000256" key="2">
    <source>
        <dbReference type="SAM" id="Phobius"/>
    </source>
</evidence>
<feature type="region of interest" description="Disordered" evidence="1">
    <location>
        <begin position="861"/>
        <end position="886"/>
    </location>
</feature>
<dbReference type="OrthoDB" id="9758229at2"/>
<dbReference type="RefSeq" id="WP_084092833.1">
    <property type="nucleotide sequence ID" value="NZ_FWXD01000036.1"/>
</dbReference>
<dbReference type="AlphaFoldDB" id="A0A1W1Y195"/>
<name>A0A1W1Y195_9NEIS</name>